<evidence type="ECO:0000313" key="3">
    <source>
        <dbReference type="Proteomes" id="UP000001191"/>
    </source>
</evidence>
<dbReference type="EnsemblBacteria" id="ACC80891">
    <property type="protein sequence ID" value="ACC80891"/>
    <property type="gene ID" value="Npun_F2305"/>
</dbReference>
<feature type="region of interest" description="Disordered" evidence="1">
    <location>
        <begin position="1"/>
        <end position="25"/>
    </location>
</feature>
<reference evidence="2 3" key="2">
    <citation type="journal article" date="2013" name="Plant Physiol.">
        <title>A Nostoc punctiforme Sugar Transporter Necessary to Establish a Cyanobacterium-Plant Symbiosis.</title>
        <authorList>
            <person name="Ekman M."/>
            <person name="Picossi S."/>
            <person name="Campbell E.L."/>
            <person name="Meeks J.C."/>
            <person name="Flores E."/>
        </authorList>
    </citation>
    <scope>NUCLEOTIDE SEQUENCE [LARGE SCALE GENOMIC DNA]</scope>
    <source>
        <strain evidence="3">ATCC 29133 / PCC 73102</strain>
    </source>
</reference>
<dbReference type="EMBL" id="CP001037">
    <property type="protein sequence ID" value="ACC80891.1"/>
    <property type="molecule type" value="Genomic_DNA"/>
</dbReference>
<feature type="region of interest" description="Disordered" evidence="1">
    <location>
        <begin position="212"/>
        <end position="262"/>
    </location>
</feature>
<proteinExistence type="predicted"/>
<keyword evidence="3" id="KW-1185">Reference proteome</keyword>
<dbReference type="eggNOG" id="COG2885">
    <property type="taxonomic scope" value="Bacteria"/>
</dbReference>
<dbReference type="Proteomes" id="UP000001191">
    <property type="component" value="Chromosome"/>
</dbReference>
<name>B2J7F6_NOSP7</name>
<dbReference type="STRING" id="63737.Npun_F2305"/>
<feature type="region of interest" description="Disordered" evidence="1">
    <location>
        <begin position="584"/>
        <end position="604"/>
    </location>
</feature>
<dbReference type="HOGENOM" id="CLU_400535_0_0_3"/>
<dbReference type="RefSeq" id="WP_012408888.1">
    <property type="nucleotide sequence ID" value="NC_010628.1"/>
</dbReference>
<organism evidence="2 3">
    <name type="scientific">Nostoc punctiforme (strain ATCC 29133 / PCC 73102)</name>
    <dbReference type="NCBI Taxonomy" id="63737"/>
    <lineage>
        <taxon>Bacteria</taxon>
        <taxon>Bacillati</taxon>
        <taxon>Cyanobacteriota</taxon>
        <taxon>Cyanophyceae</taxon>
        <taxon>Nostocales</taxon>
        <taxon>Nostocaceae</taxon>
        <taxon>Nostoc</taxon>
    </lineage>
</organism>
<evidence type="ECO:0000313" key="2">
    <source>
        <dbReference type="EMBL" id="ACC80891.1"/>
    </source>
</evidence>
<dbReference type="AlphaFoldDB" id="B2J7F6"/>
<accession>B2J7F6</accession>
<dbReference type="Pfam" id="PF07217">
    <property type="entry name" value="Het-C"/>
    <property type="match status" value="1"/>
</dbReference>
<dbReference type="InterPro" id="IPR010816">
    <property type="entry name" value="Het-C"/>
</dbReference>
<protein>
    <submittedName>
        <fullName evidence="2">Uncharacterized protein</fullName>
    </submittedName>
</protein>
<gene>
    <name evidence="2" type="ordered locus">Npun_F2305</name>
</gene>
<reference evidence="3" key="1">
    <citation type="submission" date="2008-04" db="EMBL/GenBank/DDBJ databases">
        <title>Complete sequence of chromosome of Nostoc punctiforme ATCC 29133.</title>
        <authorList>
            <consortium name="US DOE Joint Genome Institute"/>
            <person name="Copeland A."/>
            <person name="Lucas S."/>
            <person name="Lapidus A."/>
            <person name="Glavina del Rio T."/>
            <person name="Dalin E."/>
            <person name="Tice H."/>
            <person name="Pitluck S."/>
            <person name="Chain P."/>
            <person name="Malfatti S."/>
            <person name="Shin M."/>
            <person name="Vergez L."/>
            <person name="Schmutz J."/>
            <person name="Larimer F."/>
            <person name="Land M."/>
            <person name="Hauser L."/>
            <person name="Kyrpides N."/>
            <person name="Kim E."/>
            <person name="Meeks J.C."/>
            <person name="Elhai J."/>
            <person name="Campbell E.L."/>
            <person name="Thiel T."/>
            <person name="Longmire J."/>
            <person name="Potts M."/>
            <person name="Atlas R."/>
        </authorList>
    </citation>
    <scope>NUCLEOTIDE SEQUENCE [LARGE SCALE GENOMIC DNA]</scope>
    <source>
        <strain evidence="3">ATCC 29133 / PCC 73102</strain>
    </source>
</reference>
<evidence type="ECO:0000256" key="1">
    <source>
        <dbReference type="SAM" id="MobiDB-lite"/>
    </source>
</evidence>
<sequence>MSDRIIGRKKSAASTFTNPSLASPGIPTLANPIHGFGSQINTAPLQTVTEVAPELQEAQSADGQLLEPEAIKEKPLSHDISRISLRRPQPKLTVGQPGDKYEQEAEMNAQAFTHKQDVYFDAGKAPTHKLTHLVQQTGDAASHKVIQRYQAGESGHGSIEKKGLILAGFTADEAAEAYLGNWMRDLSQLGPDMFPLVELLGMGEFGKPIDQSKLGTYVPSEHMDNPDGGNTVEDPTSTTTAKDVDARNENKKQLSESQKKDQEAADAAYAEIKAAAAKNRLPAYIERGKFMAKRKLVEAIKKGDTSEGREEMSSALHAIEDYFSHTNFTEAAIWVLAKENPAKYKPLMAKMSQTTLGIGTATVGGLDKKGLPQIISGTYVAGANNMVSKIELLKTELESGALTVALVKGLMMKGGITADVLANKLGEKMGVKPIFRTVEGGIGAVVGGVEGAVKGTASGARTGGAAGRKIGGLFGTLGEVVGEEIGEQVGGVVGGVSGGVSGARAGKAAGEEMGEQDAEAILKAAGFAIKGGMVVITAGTMATLLTLFPVIAADLAAVVSVAKSKLGQKLLDAYAEKKVAESTKEAKAKGLTGPTHSELAKDAPDHPLFDASASLAVEAVKGVGVAMKVAWAQNKTNPPSTEPVGTEAVTNQVDKYVCALDGDGWWRPIIEKQATAAGITTSGGADN</sequence>
<dbReference type="OrthoDB" id="488500at2"/>
<feature type="compositionally biased region" description="Polar residues" evidence="1">
    <location>
        <begin position="12"/>
        <end position="21"/>
    </location>
</feature>
<dbReference type="KEGG" id="npu:Npun_F2305"/>
<feature type="compositionally biased region" description="Basic and acidic residues" evidence="1">
    <location>
        <begin position="242"/>
        <end position="262"/>
    </location>
</feature>